<feature type="domain" description="Aldos-2-ulose dehydratase/isomerase (AUDH) Cupin" evidence="1">
    <location>
        <begin position="491"/>
        <end position="735"/>
    </location>
</feature>
<feature type="domain" description="Aldos-2-ulose dehydratase beta-propeller" evidence="2">
    <location>
        <begin position="119"/>
        <end position="301"/>
    </location>
</feature>
<evidence type="ECO:0000313" key="4">
    <source>
        <dbReference type="Proteomes" id="UP000247409"/>
    </source>
</evidence>
<protein>
    <submittedName>
        <fullName evidence="3">Aldos-2-ulose dehydratase</fullName>
    </submittedName>
</protein>
<dbReference type="Pfam" id="PF18637">
    <property type="entry name" value="AUDH_Cupin"/>
    <property type="match status" value="1"/>
</dbReference>
<keyword evidence="4" id="KW-1185">Reference proteome</keyword>
<sequence>MHIWGVSPTFGRVDKTLTPEFEENIIQDHREDGYWVDSFDVNGSGLPDIIGYGLNSGELTWFENPNASHLAPKEWTARKIAQVDEPVGMYHAPIAGTAYEDIVICSQYGGTMDTIDTEGGKLHWYQNPLGNGGTVDDVWVKRYIGKAAGMHRVVVGRFTQTEELEVMGWPICGQPGNTHSAIKVKLWQKPEDILNASMWNETLITETYFHVVHDLAMRKYRATTGDLRDSLIVASEEGLTWVYFDEGWNFKHIADGVPSSTECGYWGCQNVDVGQIGEDPFAFIATSGPFHGNVAMVYIKQRGGLGSIEGAEWKEYTLDVYGNNGLPIRDGNGDKHHVLCADMDGDGDDEILFSLRDQGVVYFKIDDATCGEFLQYHTSTASAARATVGDFNGDGSLDYATMGYGVKDYYEAEDVQLNVYYNSFVTPSKKRLFNTQENVAGTIQLSCTKDSEVQVDIFPDRKALYQYLITIYHFRHTIAYVPALSYLSKDYIKRGTMIKVISGYVQVTHQANTTPETIGNTCTPQGSLNLTILSDDEKILAVQETVLMIFQPDFDPTTEDFPIVRNAGQVNESIEFQEVSGLKEFAFKPYSDSMSFCNMTGFTIRKRRFKLCHIQFWLADRGVDCGIHDHSDLNAQKTFCEIHACMINGTGSGAMYRSREPYVIPIGQIDREKMKKIVVPSGYEHGPLWNWDENGRPLRREDGSVVYRAHAWIAGDGDPLNKHQSMDFWTAFELNPIIVDSSL</sequence>
<name>A0A2V3J4N9_9FLOR</name>
<dbReference type="AlphaFoldDB" id="A0A2V3J4N9"/>
<reference evidence="3 4" key="1">
    <citation type="journal article" date="2018" name="Mol. Biol. Evol.">
        <title>Analysis of the draft genome of the red seaweed Gracilariopsis chorda provides insights into genome size evolution in Rhodophyta.</title>
        <authorList>
            <person name="Lee J."/>
            <person name="Yang E.C."/>
            <person name="Graf L."/>
            <person name="Yang J.H."/>
            <person name="Qiu H."/>
            <person name="Zel Zion U."/>
            <person name="Chan C.X."/>
            <person name="Stephens T.G."/>
            <person name="Weber A.P.M."/>
            <person name="Boo G.H."/>
            <person name="Boo S.M."/>
            <person name="Kim K.M."/>
            <person name="Shin Y."/>
            <person name="Jung M."/>
            <person name="Lee S.J."/>
            <person name="Yim H.S."/>
            <person name="Lee J.H."/>
            <person name="Bhattacharya D."/>
            <person name="Yoon H.S."/>
        </authorList>
    </citation>
    <scope>NUCLEOTIDE SEQUENCE [LARGE SCALE GENOMIC DNA]</scope>
    <source>
        <strain evidence="3 4">SKKU-2015</strain>
        <tissue evidence="3">Whole body</tissue>
    </source>
</reference>
<dbReference type="InterPro" id="IPR054583">
    <property type="entry name" value="Beta-prop_AUDH"/>
</dbReference>
<dbReference type="Proteomes" id="UP000247409">
    <property type="component" value="Unassembled WGS sequence"/>
</dbReference>
<dbReference type="OrthoDB" id="5378718at2759"/>
<dbReference type="PANTHER" id="PTHR44103">
    <property type="entry name" value="PROPROTEIN CONVERTASE P"/>
    <property type="match status" value="1"/>
</dbReference>
<evidence type="ECO:0000259" key="2">
    <source>
        <dbReference type="Pfam" id="PF22301"/>
    </source>
</evidence>
<gene>
    <name evidence="3" type="ORF">BWQ96_01220</name>
</gene>
<dbReference type="Gene3D" id="2.60.120.990">
    <property type="match status" value="1"/>
</dbReference>
<evidence type="ECO:0000259" key="1">
    <source>
        <dbReference type="Pfam" id="PF18637"/>
    </source>
</evidence>
<dbReference type="InterPro" id="IPR040887">
    <property type="entry name" value="AUDH_Cupin"/>
</dbReference>
<accession>A0A2V3J4N9</accession>
<organism evidence="3 4">
    <name type="scientific">Gracilariopsis chorda</name>
    <dbReference type="NCBI Taxonomy" id="448386"/>
    <lineage>
        <taxon>Eukaryota</taxon>
        <taxon>Rhodophyta</taxon>
        <taxon>Florideophyceae</taxon>
        <taxon>Rhodymeniophycidae</taxon>
        <taxon>Gracilariales</taxon>
        <taxon>Gracilariaceae</taxon>
        <taxon>Gracilariopsis</taxon>
    </lineage>
</organism>
<comment type="caution">
    <text evidence="3">The sequence shown here is derived from an EMBL/GenBank/DDBJ whole genome shotgun (WGS) entry which is preliminary data.</text>
</comment>
<dbReference type="PANTHER" id="PTHR44103:SF1">
    <property type="entry name" value="PROPROTEIN CONVERTASE P"/>
    <property type="match status" value="1"/>
</dbReference>
<dbReference type="SUPFAM" id="SSF69318">
    <property type="entry name" value="Integrin alpha N-terminal domain"/>
    <property type="match status" value="1"/>
</dbReference>
<evidence type="ECO:0000313" key="3">
    <source>
        <dbReference type="EMBL" id="PXF49082.1"/>
    </source>
</evidence>
<dbReference type="InterPro" id="IPR028994">
    <property type="entry name" value="Integrin_alpha_N"/>
</dbReference>
<dbReference type="EMBL" id="NBIV01000009">
    <property type="protein sequence ID" value="PXF49082.1"/>
    <property type="molecule type" value="Genomic_DNA"/>
</dbReference>
<proteinExistence type="predicted"/>
<dbReference type="Pfam" id="PF22301">
    <property type="entry name" value="AUDH_beta_propeller"/>
    <property type="match status" value="1"/>
</dbReference>